<dbReference type="AlphaFoldDB" id="A0A939DGH3"/>
<evidence type="ECO:0008006" key="4">
    <source>
        <dbReference type="Google" id="ProtNLM"/>
    </source>
</evidence>
<organism evidence="2 3">
    <name type="scientific">Parahaliea mediterranea</name>
    <dbReference type="NCBI Taxonomy" id="651086"/>
    <lineage>
        <taxon>Bacteria</taxon>
        <taxon>Pseudomonadati</taxon>
        <taxon>Pseudomonadota</taxon>
        <taxon>Gammaproteobacteria</taxon>
        <taxon>Cellvibrionales</taxon>
        <taxon>Halieaceae</taxon>
        <taxon>Parahaliea</taxon>
    </lineage>
</organism>
<dbReference type="EMBL" id="JAFKCZ010000009">
    <property type="protein sequence ID" value="MBN7797736.1"/>
    <property type="molecule type" value="Genomic_DNA"/>
</dbReference>
<name>A0A939DGH3_9GAMM</name>
<sequence length="437" mass="48983">MSCCTGWFTQGQCRGRWKTARLVLGLSMAVLAACSARPYRSGDVAAAPFLQRGVTQESGLVRVTAAVPNAGETLALTGLDLYEQGIQPIWLEIDNRSEHALRIAHWSIDPYYFSAIEVAYMNRKPFSDSGYAAMEKWFHDNALTRRVPAGERRSGLVFTHLTPGTKGFNLDLFGDRRAHQFTFFVPLPGFTADYMLVDFANLYSERDIRRFDTREGLRTYLEHELSCCATDANASGDGGPLNAVIVGSAPTLRRALLRGGWHETRGDSDDLQAARQHHYQGRPPDGVFYMDRQDSQQRMQLHLWRAPFEVDGEPGWLGQVYYRHLHNEFLRLLGFDRSTSYAAIRSQLARESVAADVDSAQRYLVQNFWYNQSLRALGLTGGVGESRVDNPRVTFDEIAYITGGQRAVLFLSETPVSIEDVELLFLQAPPKAEGSTP</sequence>
<protein>
    <recommendedName>
        <fullName evidence="4">LssY-like C-terminal domain-containing protein</fullName>
    </recommendedName>
</protein>
<evidence type="ECO:0000256" key="1">
    <source>
        <dbReference type="SAM" id="SignalP"/>
    </source>
</evidence>
<comment type="caution">
    <text evidence="2">The sequence shown here is derived from an EMBL/GenBank/DDBJ whole genome shotgun (WGS) entry which is preliminary data.</text>
</comment>
<reference evidence="2" key="1">
    <citation type="submission" date="2021-02" db="EMBL/GenBank/DDBJ databases">
        <title>PHA producing bacteria isolated from coastal sediment in Guangdong, Shenzhen.</title>
        <authorList>
            <person name="Zheng W."/>
            <person name="Yu S."/>
            <person name="Huang Y."/>
        </authorList>
    </citation>
    <scope>NUCLEOTIDE SEQUENCE</scope>
    <source>
        <strain evidence="2">TN14-10</strain>
    </source>
</reference>
<proteinExistence type="predicted"/>
<accession>A0A939DGH3</accession>
<keyword evidence="1" id="KW-0732">Signal</keyword>
<gene>
    <name evidence="2" type="ORF">JYP50_14090</name>
</gene>
<feature type="chain" id="PRO_5037416449" description="LssY-like C-terminal domain-containing protein" evidence="1">
    <location>
        <begin position="33"/>
        <end position="437"/>
    </location>
</feature>
<evidence type="ECO:0000313" key="2">
    <source>
        <dbReference type="EMBL" id="MBN7797736.1"/>
    </source>
</evidence>
<dbReference type="RefSeq" id="WP_206561181.1">
    <property type="nucleotide sequence ID" value="NZ_JAFKCZ010000009.1"/>
</dbReference>
<dbReference type="Proteomes" id="UP000664303">
    <property type="component" value="Unassembled WGS sequence"/>
</dbReference>
<evidence type="ECO:0000313" key="3">
    <source>
        <dbReference type="Proteomes" id="UP000664303"/>
    </source>
</evidence>
<feature type="signal peptide" evidence="1">
    <location>
        <begin position="1"/>
        <end position="32"/>
    </location>
</feature>
<keyword evidence="3" id="KW-1185">Reference proteome</keyword>